<dbReference type="InterPro" id="IPR036850">
    <property type="entry name" value="NDK-like_dom_sf"/>
</dbReference>
<sequence length="143" mass="15919">MTTPQQPRNLLCFSPSTTFIVLTRDHNNHSRPNSHANKPNNNTRQPTPSGRRGDNHHTVITHPAFPHCDHRSSSHDTNGYCRLGLVSASACTLERLDRDFAIDIGRNVIHGSDAVESANKEIALWFPKGAANWQSSLHSWSFG</sequence>
<dbReference type="Pfam" id="PF00334">
    <property type="entry name" value="NDK"/>
    <property type="match status" value="1"/>
</dbReference>
<organism evidence="6 7">
    <name type="scientific">Pisum sativum</name>
    <name type="common">Garden pea</name>
    <name type="synonym">Lathyrus oleraceus</name>
    <dbReference type="NCBI Taxonomy" id="3888"/>
    <lineage>
        <taxon>Eukaryota</taxon>
        <taxon>Viridiplantae</taxon>
        <taxon>Streptophyta</taxon>
        <taxon>Embryophyta</taxon>
        <taxon>Tracheophyta</taxon>
        <taxon>Spermatophyta</taxon>
        <taxon>Magnoliopsida</taxon>
        <taxon>eudicotyledons</taxon>
        <taxon>Gunneridae</taxon>
        <taxon>Pentapetalae</taxon>
        <taxon>rosids</taxon>
        <taxon>fabids</taxon>
        <taxon>Fabales</taxon>
        <taxon>Fabaceae</taxon>
        <taxon>Papilionoideae</taxon>
        <taxon>50 kb inversion clade</taxon>
        <taxon>NPAAA clade</taxon>
        <taxon>Hologalegina</taxon>
        <taxon>IRL clade</taxon>
        <taxon>Fabeae</taxon>
        <taxon>Lathyrus</taxon>
    </lineage>
</organism>
<reference evidence="6 7" key="1">
    <citation type="journal article" date="2022" name="Nat. Genet.">
        <title>Improved pea reference genome and pan-genome highlight genomic features and evolutionary characteristics.</title>
        <authorList>
            <person name="Yang T."/>
            <person name="Liu R."/>
            <person name="Luo Y."/>
            <person name="Hu S."/>
            <person name="Wang D."/>
            <person name="Wang C."/>
            <person name="Pandey M.K."/>
            <person name="Ge S."/>
            <person name="Xu Q."/>
            <person name="Li N."/>
            <person name="Li G."/>
            <person name="Huang Y."/>
            <person name="Saxena R.K."/>
            <person name="Ji Y."/>
            <person name="Li M."/>
            <person name="Yan X."/>
            <person name="He Y."/>
            <person name="Liu Y."/>
            <person name="Wang X."/>
            <person name="Xiang C."/>
            <person name="Varshney R.K."/>
            <person name="Ding H."/>
            <person name="Gao S."/>
            <person name="Zong X."/>
        </authorList>
    </citation>
    <scope>NUCLEOTIDE SEQUENCE [LARGE SCALE GENOMIC DNA]</scope>
    <source>
        <strain evidence="6 7">cv. Zhongwan 6</strain>
    </source>
</reference>
<dbReference type="Gramene" id="Psat05G0532600-T1">
    <property type="protein sequence ID" value="KAI5409825.1"/>
    <property type="gene ID" value="KIW84_055326"/>
</dbReference>
<feature type="domain" description="Nucleoside diphosphate kinase-like" evidence="5">
    <location>
        <begin position="94"/>
        <end position="128"/>
    </location>
</feature>
<comment type="catalytic activity">
    <reaction evidence="2">
        <text>a ribonucleoside 5'-diphosphate + ATP = a ribonucleoside 5'-triphosphate + ADP</text>
        <dbReference type="Rhea" id="RHEA:18113"/>
        <dbReference type="ChEBI" id="CHEBI:30616"/>
        <dbReference type="ChEBI" id="CHEBI:57930"/>
        <dbReference type="ChEBI" id="CHEBI:61557"/>
        <dbReference type="ChEBI" id="CHEBI:456216"/>
        <dbReference type="EC" id="2.7.4.6"/>
    </reaction>
</comment>
<dbReference type="PROSITE" id="PS00469">
    <property type="entry name" value="NDPK"/>
    <property type="match status" value="1"/>
</dbReference>
<evidence type="ECO:0000259" key="5">
    <source>
        <dbReference type="Pfam" id="PF00334"/>
    </source>
</evidence>
<evidence type="ECO:0000256" key="4">
    <source>
        <dbReference type="SAM" id="MobiDB-lite"/>
    </source>
</evidence>
<evidence type="ECO:0000313" key="6">
    <source>
        <dbReference type="EMBL" id="KAI5409825.1"/>
    </source>
</evidence>
<dbReference type="PROSITE" id="PS51374">
    <property type="entry name" value="NDPK_LIKE"/>
    <property type="match status" value="1"/>
</dbReference>
<dbReference type="InterPro" id="IPR023005">
    <property type="entry name" value="Nucleoside_diP_kinase_AS"/>
</dbReference>
<dbReference type="EMBL" id="JAMSHJ010000005">
    <property type="protein sequence ID" value="KAI5409825.1"/>
    <property type="molecule type" value="Genomic_DNA"/>
</dbReference>
<dbReference type="GO" id="GO:0004550">
    <property type="term" value="F:nucleoside diphosphate kinase activity"/>
    <property type="evidence" value="ECO:0007669"/>
    <property type="project" value="UniProtKB-EC"/>
</dbReference>
<comment type="caution">
    <text evidence="3">Lacks conserved residue(s) required for the propagation of feature annotation.</text>
</comment>
<dbReference type="InterPro" id="IPR034907">
    <property type="entry name" value="NDK-like_dom"/>
</dbReference>
<evidence type="ECO:0000256" key="2">
    <source>
        <dbReference type="ARBA" id="ARBA00000937"/>
    </source>
</evidence>
<evidence type="ECO:0000256" key="3">
    <source>
        <dbReference type="PROSITE-ProRule" id="PRU00706"/>
    </source>
</evidence>
<comment type="caution">
    <text evidence="6">The sequence shown here is derived from an EMBL/GenBank/DDBJ whole genome shotgun (WGS) entry which is preliminary data.</text>
</comment>
<evidence type="ECO:0000256" key="1">
    <source>
        <dbReference type="ARBA" id="ARBA00000082"/>
    </source>
</evidence>
<gene>
    <name evidence="6" type="ORF">KIW84_055326</name>
</gene>
<protein>
    <recommendedName>
        <fullName evidence="5">Nucleoside diphosphate kinase-like domain-containing protein</fullName>
    </recommendedName>
</protein>
<dbReference type="AlphaFoldDB" id="A0A9D4X037"/>
<proteinExistence type="inferred from homology"/>
<dbReference type="SUPFAM" id="SSF54919">
    <property type="entry name" value="Nucleoside diphosphate kinase, NDK"/>
    <property type="match status" value="1"/>
</dbReference>
<evidence type="ECO:0000313" key="7">
    <source>
        <dbReference type="Proteomes" id="UP001058974"/>
    </source>
</evidence>
<dbReference type="Gramene" id="Psat5g182680.1">
    <property type="protein sequence ID" value="Psat5g182680.1.cds"/>
    <property type="gene ID" value="Psat5g182680"/>
</dbReference>
<feature type="compositionally biased region" description="Polar residues" evidence="4">
    <location>
        <begin position="30"/>
        <end position="48"/>
    </location>
</feature>
<comment type="similarity">
    <text evidence="3">Belongs to the NDK family.</text>
</comment>
<dbReference type="Gene3D" id="3.30.70.141">
    <property type="entry name" value="Nucleoside diphosphate kinase-like domain"/>
    <property type="match status" value="1"/>
</dbReference>
<name>A0A9D4X037_PEA</name>
<feature type="region of interest" description="Disordered" evidence="4">
    <location>
        <begin position="26"/>
        <end position="56"/>
    </location>
</feature>
<keyword evidence="7" id="KW-1185">Reference proteome</keyword>
<dbReference type="Proteomes" id="UP001058974">
    <property type="component" value="Chromosome 5"/>
</dbReference>
<comment type="catalytic activity">
    <reaction evidence="1">
        <text>a 2'-deoxyribonucleoside 5'-diphosphate + ATP = a 2'-deoxyribonucleoside 5'-triphosphate + ADP</text>
        <dbReference type="Rhea" id="RHEA:44640"/>
        <dbReference type="ChEBI" id="CHEBI:30616"/>
        <dbReference type="ChEBI" id="CHEBI:61560"/>
        <dbReference type="ChEBI" id="CHEBI:73316"/>
        <dbReference type="ChEBI" id="CHEBI:456216"/>
        <dbReference type="EC" id="2.7.4.6"/>
    </reaction>
</comment>
<accession>A0A9D4X037</accession>